<name>A0A1F5YAD0_9BACT</name>
<sequence>MRSYNKSIVNLILSLALLAACPGLAAAEEQKPIQPPAAKVRQPKEPGIEPLKETDDVAVIATNFGSIVIRFFPEIAPNHVKNFIALAQSKFYDGTTFHRVIPGFMIQGGSPNSKDDDPANDGIGRGPRMIDAEFSRVNHVRGIVSAARGGDPNSASCQFFIMVAAAPHLDGQYSAFGEVVKGLEVADKIVALPRDKGDNPGKASLVKSVTIQKAGEVLK</sequence>
<dbReference type="Proteomes" id="UP000176992">
    <property type="component" value="Unassembled WGS sequence"/>
</dbReference>
<keyword evidence="2 3" id="KW-0413">Isomerase</keyword>
<dbReference type="AlphaFoldDB" id="A0A1F5YAD0"/>
<keyword evidence="3" id="KW-0732">Signal</keyword>
<dbReference type="EC" id="5.2.1.8" evidence="3"/>
<dbReference type="PROSITE" id="PS51257">
    <property type="entry name" value="PROKAR_LIPOPROTEIN"/>
    <property type="match status" value="1"/>
</dbReference>
<keyword evidence="1 3" id="KW-0697">Rotamase</keyword>
<dbReference type="InterPro" id="IPR020892">
    <property type="entry name" value="Cyclophilin-type_PPIase_CS"/>
</dbReference>
<dbReference type="InterPro" id="IPR002130">
    <property type="entry name" value="Cyclophilin-type_PPIase_dom"/>
</dbReference>
<accession>A0A1F5YAD0</accession>
<comment type="catalytic activity">
    <reaction evidence="3">
        <text>[protein]-peptidylproline (omega=180) = [protein]-peptidylproline (omega=0)</text>
        <dbReference type="Rhea" id="RHEA:16237"/>
        <dbReference type="Rhea" id="RHEA-COMP:10747"/>
        <dbReference type="Rhea" id="RHEA-COMP:10748"/>
        <dbReference type="ChEBI" id="CHEBI:83833"/>
        <dbReference type="ChEBI" id="CHEBI:83834"/>
        <dbReference type="EC" id="5.2.1.8"/>
    </reaction>
</comment>
<feature type="non-terminal residue" evidence="5">
    <location>
        <position position="219"/>
    </location>
</feature>
<dbReference type="PROSITE" id="PS50072">
    <property type="entry name" value="CSA_PPIASE_2"/>
    <property type="match status" value="1"/>
</dbReference>
<reference evidence="5 6" key="1">
    <citation type="journal article" date="2016" name="Nat. Commun.">
        <title>Thousands of microbial genomes shed light on interconnected biogeochemical processes in an aquifer system.</title>
        <authorList>
            <person name="Anantharaman K."/>
            <person name="Brown C.T."/>
            <person name="Hug L.A."/>
            <person name="Sharon I."/>
            <person name="Castelle C.J."/>
            <person name="Probst A.J."/>
            <person name="Thomas B.C."/>
            <person name="Singh A."/>
            <person name="Wilkins M.J."/>
            <person name="Karaoz U."/>
            <person name="Brodie E.L."/>
            <person name="Williams K.H."/>
            <person name="Hubbard S.S."/>
            <person name="Banfield J.F."/>
        </authorList>
    </citation>
    <scope>NUCLEOTIDE SEQUENCE [LARGE SCALE GENOMIC DNA]</scope>
</reference>
<dbReference type="Gene3D" id="2.40.100.10">
    <property type="entry name" value="Cyclophilin-like"/>
    <property type="match status" value="1"/>
</dbReference>
<organism evidence="5 6">
    <name type="scientific">Candidatus Glassbacteria bacterium GWA2_58_10</name>
    <dbReference type="NCBI Taxonomy" id="1817865"/>
    <lineage>
        <taxon>Bacteria</taxon>
        <taxon>Candidatus Glassiibacteriota</taxon>
    </lineage>
</organism>
<comment type="function">
    <text evidence="3">PPIases accelerate the folding of proteins. It catalyzes the cis-trans isomerization of proline imidic peptide bonds in oligopeptides.</text>
</comment>
<evidence type="ECO:0000259" key="4">
    <source>
        <dbReference type="PROSITE" id="PS50072"/>
    </source>
</evidence>
<feature type="signal peptide" evidence="3">
    <location>
        <begin position="1"/>
        <end position="25"/>
    </location>
</feature>
<dbReference type="PRINTS" id="PR00153">
    <property type="entry name" value="CSAPPISMRASE"/>
</dbReference>
<dbReference type="PANTHER" id="PTHR45625">
    <property type="entry name" value="PEPTIDYL-PROLYL CIS-TRANS ISOMERASE-RELATED"/>
    <property type="match status" value="1"/>
</dbReference>
<dbReference type="InterPro" id="IPR029000">
    <property type="entry name" value="Cyclophilin-like_dom_sf"/>
</dbReference>
<comment type="similarity">
    <text evidence="3">Belongs to the cyclophilin-type PPIase family.</text>
</comment>
<feature type="domain" description="PPIase cyclophilin-type" evidence="4">
    <location>
        <begin position="54"/>
        <end position="211"/>
    </location>
</feature>
<evidence type="ECO:0000313" key="6">
    <source>
        <dbReference type="Proteomes" id="UP000176992"/>
    </source>
</evidence>
<comment type="caution">
    <text evidence="5">The sequence shown here is derived from an EMBL/GenBank/DDBJ whole genome shotgun (WGS) entry which is preliminary data.</text>
</comment>
<dbReference type="EMBL" id="MFIV01000249">
    <property type="protein sequence ID" value="OGF96886.1"/>
    <property type="molecule type" value="Genomic_DNA"/>
</dbReference>
<dbReference type="Pfam" id="PF00160">
    <property type="entry name" value="Pro_isomerase"/>
    <property type="match status" value="1"/>
</dbReference>
<evidence type="ECO:0000256" key="3">
    <source>
        <dbReference type="RuleBase" id="RU363019"/>
    </source>
</evidence>
<evidence type="ECO:0000256" key="1">
    <source>
        <dbReference type="ARBA" id="ARBA00023110"/>
    </source>
</evidence>
<dbReference type="SUPFAM" id="SSF50891">
    <property type="entry name" value="Cyclophilin-like"/>
    <property type="match status" value="1"/>
</dbReference>
<dbReference type="GO" id="GO:0003755">
    <property type="term" value="F:peptidyl-prolyl cis-trans isomerase activity"/>
    <property type="evidence" value="ECO:0007669"/>
    <property type="project" value="UniProtKB-UniRule"/>
</dbReference>
<feature type="chain" id="PRO_5009363491" description="Peptidyl-prolyl cis-trans isomerase" evidence="3">
    <location>
        <begin position="26"/>
        <end position="219"/>
    </location>
</feature>
<evidence type="ECO:0000256" key="2">
    <source>
        <dbReference type="ARBA" id="ARBA00023235"/>
    </source>
</evidence>
<dbReference type="InterPro" id="IPR044666">
    <property type="entry name" value="Cyclophilin_A-like"/>
</dbReference>
<proteinExistence type="inferred from homology"/>
<dbReference type="CDD" id="cd00317">
    <property type="entry name" value="cyclophilin"/>
    <property type="match status" value="1"/>
</dbReference>
<dbReference type="PANTHER" id="PTHR45625:SF4">
    <property type="entry name" value="PEPTIDYLPROLYL ISOMERASE DOMAIN AND WD REPEAT-CONTAINING PROTEIN 1"/>
    <property type="match status" value="1"/>
</dbReference>
<gene>
    <name evidence="5" type="ORF">A2Z86_08015</name>
</gene>
<dbReference type="PROSITE" id="PS00170">
    <property type="entry name" value="CSA_PPIASE_1"/>
    <property type="match status" value="1"/>
</dbReference>
<protein>
    <recommendedName>
        <fullName evidence="3">Peptidyl-prolyl cis-trans isomerase</fullName>
        <shortName evidence="3">PPIase</shortName>
        <ecNumber evidence="3">5.2.1.8</ecNumber>
    </recommendedName>
</protein>
<evidence type="ECO:0000313" key="5">
    <source>
        <dbReference type="EMBL" id="OGF96886.1"/>
    </source>
</evidence>
<dbReference type="GO" id="GO:0006457">
    <property type="term" value="P:protein folding"/>
    <property type="evidence" value="ECO:0007669"/>
    <property type="project" value="InterPro"/>
</dbReference>